<gene>
    <name evidence="2" type="ORF">PPERSA_09469</name>
</gene>
<organism evidence="2 3">
    <name type="scientific">Pseudocohnilembus persalinus</name>
    <name type="common">Ciliate</name>
    <dbReference type="NCBI Taxonomy" id="266149"/>
    <lineage>
        <taxon>Eukaryota</taxon>
        <taxon>Sar</taxon>
        <taxon>Alveolata</taxon>
        <taxon>Ciliophora</taxon>
        <taxon>Intramacronucleata</taxon>
        <taxon>Oligohymenophorea</taxon>
        <taxon>Scuticociliatia</taxon>
        <taxon>Philasterida</taxon>
        <taxon>Pseudocohnilembidae</taxon>
        <taxon>Pseudocohnilembus</taxon>
    </lineage>
</organism>
<evidence type="ECO:0000313" key="2">
    <source>
        <dbReference type="EMBL" id="KRX04677.1"/>
    </source>
</evidence>
<dbReference type="Proteomes" id="UP000054937">
    <property type="component" value="Unassembled WGS sequence"/>
</dbReference>
<feature type="compositionally biased region" description="Basic and acidic residues" evidence="1">
    <location>
        <begin position="81"/>
        <end position="91"/>
    </location>
</feature>
<keyword evidence="3" id="KW-1185">Reference proteome</keyword>
<dbReference type="Gene3D" id="3.30.160.60">
    <property type="entry name" value="Classic Zinc Finger"/>
    <property type="match status" value="1"/>
</dbReference>
<sequence length="781" mass="91274">MTSQSSQDGQFTVNFSSINQNSSQIIKEEQKQQINTNGSILLQKQSEEQKEEQNKNQQQQQQQQQQNNNLESKEQNQVQNKSEENKNKEQQQENQQNVSLSELEETQSVFNSSSNLNDTPVNENSKQKRNTVNNLQNESLENPNQQYKWCSICDITLPNCVSIQEHLQSKPHKKTKNMYSLSQTDDSNSIICFQHIEELNNERLSLLKKKCKKIKQRMAVKCMKHEKACIIGKESTSPNKLRIQKICLDLEKLCNQQMTNYELMENCFKELIKVLDQRKEADLHVLRQVRFIPILIDIFKKVTIIQKNEINDFVKILEISCIVLQIFCGQIDNRTYLILSNRPLAIIELLNWALHRPTRFVYSLNFIPILFTILIMILKHKLPSQHYEIKEGIFEYIFFSGFLQKIKIKFMTFYQGIDLSIGKGKVPLALIKSVALIECIANQYSIGILKNQIRHSDNKQAQEAIIFVLRETELCGIVNLVAATILEQGAITKNPQKILPQTIVSLTMIGIRFLNNIARISLELLQSQLTSTNNKDQIYHIFNFLVTYCHQNYNHSEDVKDLLNEVILLIGYFGLLNKDSQDQLCNGSKPIVKQLADLPPEFFFEKKLKDILFPTLIILCYNNERSSKIILQDMNTDHLINFINQQKEQFNYSSSRQQRFLQNLETQQQQKDFQDIKQKVNNQNLKDSEYDKDNIEKKENYQKNLQQLYKYQNMFKDIIDGYNLEGQQDKLRSVSISSTCSSQNSVFITQSSNQFYLFPSRFPIELWENAINWLKYIDEII</sequence>
<feature type="region of interest" description="Disordered" evidence="1">
    <location>
        <begin position="24"/>
        <end position="130"/>
    </location>
</feature>
<comment type="caution">
    <text evidence="2">The sequence shown here is derived from an EMBL/GenBank/DDBJ whole genome shotgun (WGS) entry which is preliminary data.</text>
</comment>
<feature type="compositionally biased region" description="Low complexity" evidence="1">
    <location>
        <begin position="55"/>
        <end position="80"/>
    </location>
</feature>
<name>A0A0V0QRV8_PSEPJ</name>
<dbReference type="CDD" id="cd01765">
    <property type="entry name" value="FERM_F0_F1"/>
    <property type="match status" value="1"/>
</dbReference>
<dbReference type="AlphaFoldDB" id="A0A0V0QRV8"/>
<reference evidence="2 3" key="1">
    <citation type="journal article" date="2015" name="Sci. Rep.">
        <title>Genome of the facultative scuticociliatosis pathogen Pseudocohnilembus persalinus provides insight into its virulence through horizontal gene transfer.</title>
        <authorList>
            <person name="Xiong J."/>
            <person name="Wang G."/>
            <person name="Cheng J."/>
            <person name="Tian M."/>
            <person name="Pan X."/>
            <person name="Warren A."/>
            <person name="Jiang C."/>
            <person name="Yuan D."/>
            <person name="Miao W."/>
        </authorList>
    </citation>
    <scope>NUCLEOTIDE SEQUENCE [LARGE SCALE GENOMIC DNA]</scope>
    <source>
        <strain evidence="2">36N120E</strain>
    </source>
</reference>
<dbReference type="SUPFAM" id="SSF57667">
    <property type="entry name" value="beta-beta-alpha zinc fingers"/>
    <property type="match status" value="1"/>
</dbReference>
<evidence type="ECO:0000313" key="3">
    <source>
        <dbReference type="Proteomes" id="UP000054937"/>
    </source>
</evidence>
<protein>
    <submittedName>
        <fullName evidence="2">Uncharacterized protein</fullName>
    </submittedName>
</protein>
<proteinExistence type="predicted"/>
<dbReference type="OMA" id="FEQCERK"/>
<accession>A0A0V0QRV8</accession>
<dbReference type="InParanoid" id="A0A0V0QRV8"/>
<dbReference type="EMBL" id="LDAU01000113">
    <property type="protein sequence ID" value="KRX04677.1"/>
    <property type="molecule type" value="Genomic_DNA"/>
</dbReference>
<evidence type="ECO:0000256" key="1">
    <source>
        <dbReference type="SAM" id="MobiDB-lite"/>
    </source>
</evidence>
<feature type="compositionally biased region" description="Polar residues" evidence="1">
    <location>
        <begin position="106"/>
        <end position="130"/>
    </location>
</feature>
<dbReference type="PANTHER" id="PTHR31434">
    <property type="entry name" value="S PHASE CYCLIN A-ASSOCIATED PROTEIN IN THE ENDOPLASMIC RETICULUM"/>
    <property type="match status" value="1"/>
</dbReference>
<feature type="compositionally biased region" description="Basic and acidic residues" evidence="1">
    <location>
        <begin position="45"/>
        <end position="54"/>
    </location>
</feature>
<dbReference type="PANTHER" id="PTHR31434:SF2">
    <property type="entry name" value="S PHASE CYCLIN A-ASSOCIATED PROTEIN IN THE ENDOPLASMIC RETICULUM"/>
    <property type="match status" value="1"/>
</dbReference>
<dbReference type="InterPro" id="IPR036236">
    <property type="entry name" value="Znf_C2H2_sf"/>
</dbReference>
<dbReference type="OrthoDB" id="313366at2759"/>